<feature type="region of interest" description="Disordered" evidence="1">
    <location>
        <begin position="278"/>
        <end position="302"/>
    </location>
</feature>
<dbReference type="InterPro" id="IPR008254">
    <property type="entry name" value="Flavodoxin/NO_synth"/>
</dbReference>
<keyword evidence="4" id="KW-1185">Reference proteome</keyword>
<keyword evidence="2" id="KW-0812">Transmembrane</keyword>
<evidence type="ECO:0000313" key="4">
    <source>
        <dbReference type="Proteomes" id="UP000887569"/>
    </source>
</evidence>
<proteinExistence type="predicted"/>
<dbReference type="PROSITE" id="PS50902">
    <property type="entry name" value="FLAVODOXIN_LIKE"/>
    <property type="match status" value="1"/>
</dbReference>
<reference evidence="5" key="1">
    <citation type="submission" date="2022-11" db="UniProtKB">
        <authorList>
            <consortium name="WormBaseParasite"/>
        </authorList>
    </citation>
    <scope>IDENTIFICATION</scope>
</reference>
<evidence type="ECO:0000256" key="2">
    <source>
        <dbReference type="SAM" id="Phobius"/>
    </source>
</evidence>
<dbReference type="GO" id="GO:0010181">
    <property type="term" value="F:FMN binding"/>
    <property type="evidence" value="ECO:0007669"/>
    <property type="project" value="InterPro"/>
</dbReference>
<dbReference type="Proteomes" id="UP000887569">
    <property type="component" value="Unplaced"/>
</dbReference>
<protein>
    <submittedName>
        <fullName evidence="5">Flavodoxin-like domain-containing protein</fullName>
    </submittedName>
</protein>
<feature type="domain" description="Flavodoxin-like" evidence="3">
    <location>
        <begin position="76"/>
        <end position="228"/>
    </location>
</feature>
<dbReference type="AlphaFoldDB" id="A0A915BXU0"/>
<dbReference type="Gene3D" id="3.40.50.360">
    <property type="match status" value="1"/>
</dbReference>
<dbReference type="WBParaSite" id="PgR069_g026_t01">
    <property type="protein sequence ID" value="PgR069_g026_t01"/>
    <property type="gene ID" value="PgR069_g026"/>
</dbReference>
<dbReference type="SUPFAM" id="SSF52218">
    <property type="entry name" value="Flavoproteins"/>
    <property type="match status" value="1"/>
</dbReference>
<dbReference type="GO" id="GO:0051539">
    <property type="term" value="F:4 iron, 4 sulfur cluster binding"/>
    <property type="evidence" value="ECO:0007669"/>
    <property type="project" value="InterPro"/>
</dbReference>
<dbReference type="Pfam" id="PF00258">
    <property type="entry name" value="Flavodoxin_1"/>
    <property type="match status" value="1"/>
</dbReference>
<name>A0A915BXU0_PARUN</name>
<organism evidence="4 5">
    <name type="scientific">Parascaris univalens</name>
    <name type="common">Nematode worm</name>
    <dbReference type="NCBI Taxonomy" id="6257"/>
    <lineage>
        <taxon>Eukaryota</taxon>
        <taxon>Metazoa</taxon>
        <taxon>Ecdysozoa</taxon>
        <taxon>Nematoda</taxon>
        <taxon>Chromadorea</taxon>
        <taxon>Rhabditida</taxon>
        <taxon>Spirurina</taxon>
        <taxon>Ascaridomorpha</taxon>
        <taxon>Ascaridoidea</taxon>
        <taxon>Ascarididae</taxon>
        <taxon>Parascaris</taxon>
    </lineage>
</organism>
<keyword evidence="2" id="KW-1133">Transmembrane helix</keyword>
<feature type="transmembrane region" description="Helical" evidence="2">
    <location>
        <begin position="28"/>
        <end position="51"/>
    </location>
</feature>
<dbReference type="InterPro" id="IPR029039">
    <property type="entry name" value="Flavoprotein-like_sf"/>
</dbReference>
<sequence length="330" mass="37609">MPGGPGTGQSSTPNSLESLVRAAEKDDLLLYLTAFCGVVMPGCVYVLYHYIHKMYSEYSKRREQERLAEERARSAVTVFFASEGNEGERVAHLVAERLAHESPPVVDLSNVDVEDFSQYMGIGVFVVNSIKGGREPESVEWFFDWLEDVSAERKSKRSKERGCRRMHFAVLGIDNSVRGHSRYNRAAKTLARRLRAIGAKPLCGLTFADRNRIESVEEQADAWADRLLEALDDFTLPEERSSTNLFGTRESSDDSSSADSYLYERSYEQYFSKQGHEVKRRSRLADENEEQSDLSESESVNRYTSRGWTIQRTTKEANSLRLRAKRDEEI</sequence>
<dbReference type="PANTHER" id="PTHR13930:SF0">
    <property type="entry name" value="S-ADENOSYL-L-METHIONINE-DEPENDENT TRNA 4-DEMETHYLWYOSINE SYNTHASE TYW1-RELATED"/>
    <property type="match status" value="1"/>
</dbReference>
<evidence type="ECO:0000313" key="5">
    <source>
        <dbReference type="WBParaSite" id="PgR069_g026_t01"/>
    </source>
</evidence>
<feature type="compositionally biased region" description="Acidic residues" evidence="1">
    <location>
        <begin position="287"/>
        <end position="296"/>
    </location>
</feature>
<evidence type="ECO:0000259" key="3">
    <source>
        <dbReference type="PROSITE" id="PS50902"/>
    </source>
</evidence>
<accession>A0A915BXU0</accession>
<dbReference type="PANTHER" id="PTHR13930">
    <property type="entry name" value="S-ADENOSYL-L-METHIONINE-DEPENDENT TRNA 4-DEMETHYLWYOSINE SYNTHASE"/>
    <property type="match status" value="1"/>
</dbReference>
<evidence type="ECO:0000256" key="1">
    <source>
        <dbReference type="SAM" id="MobiDB-lite"/>
    </source>
</evidence>
<keyword evidence="2" id="KW-0472">Membrane</keyword>
<dbReference type="InterPro" id="IPR034556">
    <property type="entry name" value="tRNA_wybutosine-synthase"/>
</dbReference>
<dbReference type="GO" id="GO:0008033">
    <property type="term" value="P:tRNA processing"/>
    <property type="evidence" value="ECO:0007669"/>
    <property type="project" value="InterPro"/>
</dbReference>